<name>A0ABV9IEJ9_9DEIO</name>
<reference evidence="6" key="1">
    <citation type="journal article" date="2019" name="Int. J. Syst. Evol. Microbiol.">
        <title>The Global Catalogue of Microorganisms (GCM) 10K type strain sequencing project: providing services to taxonomists for standard genome sequencing and annotation.</title>
        <authorList>
            <consortium name="The Broad Institute Genomics Platform"/>
            <consortium name="The Broad Institute Genome Sequencing Center for Infectious Disease"/>
            <person name="Wu L."/>
            <person name="Ma J."/>
        </authorList>
    </citation>
    <scope>NUCLEOTIDE SEQUENCE [LARGE SCALE GENOMIC DNA]</scope>
    <source>
        <strain evidence="6">CCUG 55995</strain>
    </source>
</reference>
<evidence type="ECO:0000256" key="3">
    <source>
        <dbReference type="ARBA" id="ARBA00022764"/>
    </source>
</evidence>
<keyword evidence="4" id="KW-0998">Cell outer membrane</keyword>
<dbReference type="SUPFAM" id="SSF54523">
    <property type="entry name" value="Pili subunits"/>
    <property type="match status" value="1"/>
</dbReference>
<comment type="caution">
    <text evidence="5">The sequence shown here is derived from an EMBL/GenBank/DDBJ whole genome shotgun (WGS) entry which is preliminary data.</text>
</comment>
<protein>
    <submittedName>
        <fullName evidence="5">Type II secretion system protein J</fullName>
    </submittedName>
</protein>
<evidence type="ECO:0000256" key="1">
    <source>
        <dbReference type="ARBA" id="ARBA00004203"/>
    </source>
</evidence>
<keyword evidence="6" id="KW-1185">Reference proteome</keyword>
<comment type="subcellular location">
    <subcellularLocation>
        <location evidence="1">Cell outer membrane</location>
        <topology evidence="1">Single-pass membrane protein</topology>
    </subcellularLocation>
    <subcellularLocation>
        <location evidence="2">Periplasm</location>
    </subcellularLocation>
</comment>
<evidence type="ECO:0000313" key="6">
    <source>
        <dbReference type="Proteomes" id="UP001595952"/>
    </source>
</evidence>
<dbReference type="NCBIfam" id="TIGR02532">
    <property type="entry name" value="IV_pilin_GFxxxE"/>
    <property type="match status" value="1"/>
</dbReference>
<evidence type="ECO:0000313" key="5">
    <source>
        <dbReference type="EMBL" id="MFC4640135.1"/>
    </source>
</evidence>
<organism evidence="5 6">
    <name type="scientific">Deinococcus hohokamensis</name>
    <dbReference type="NCBI Taxonomy" id="309883"/>
    <lineage>
        <taxon>Bacteria</taxon>
        <taxon>Thermotogati</taxon>
        <taxon>Deinococcota</taxon>
        <taxon>Deinococci</taxon>
        <taxon>Deinococcales</taxon>
        <taxon>Deinococcaceae</taxon>
        <taxon>Deinococcus</taxon>
    </lineage>
</organism>
<evidence type="ECO:0000256" key="4">
    <source>
        <dbReference type="ARBA" id="ARBA00023237"/>
    </source>
</evidence>
<dbReference type="EMBL" id="JBHSEI010000015">
    <property type="protein sequence ID" value="MFC4640135.1"/>
    <property type="molecule type" value="Genomic_DNA"/>
</dbReference>
<sequence>MRTPVLGLTLVELLVALSILAVVTTAAMTAYVSTLQGNQAAGLRTRASQLLTAVGAQITQHALTLAPGTSTVQLYAPNSVTTALSSPPANCATYLQSATANYCVTISNGGQFNPASSVGSLLATPAEVYTIRACWHERGAVRCAEANTIY</sequence>
<dbReference type="InterPro" id="IPR012902">
    <property type="entry name" value="N_methyl_site"/>
</dbReference>
<gene>
    <name evidence="5" type="ORF">ACFO0D_17540</name>
</gene>
<dbReference type="RefSeq" id="WP_380063121.1">
    <property type="nucleotide sequence ID" value="NZ_JBHSEI010000015.1"/>
</dbReference>
<dbReference type="InterPro" id="IPR045584">
    <property type="entry name" value="Pilin-like"/>
</dbReference>
<keyword evidence="3" id="KW-0574">Periplasm</keyword>
<proteinExistence type="predicted"/>
<dbReference type="Pfam" id="PF07963">
    <property type="entry name" value="N_methyl"/>
    <property type="match status" value="1"/>
</dbReference>
<accession>A0ABV9IEJ9</accession>
<dbReference type="Proteomes" id="UP001595952">
    <property type="component" value="Unassembled WGS sequence"/>
</dbReference>
<keyword evidence="4" id="KW-0472">Membrane</keyword>
<evidence type="ECO:0000256" key="2">
    <source>
        <dbReference type="ARBA" id="ARBA00004418"/>
    </source>
</evidence>
<dbReference type="Gene3D" id="3.30.700.10">
    <property type="entry name" value="Glycoprotein, Type 4 Pilin"/>
    <property type="match status" value="1"/>
</dbReference>